<evidence type="ECO:0000313" key="2">
    <source>
        <dbReference type="EMBL" id="QES90691.1"/>
    </source>
</evidence>
<keyword evidence="1" id="KW-1133">Transmembrane helix</keyword>
<dbReference type="EMBL" id="CP044016">
    <property type="protein sequence ID" value="QES90691.1"/>
    <property type="molecule type" value="Genomic_DNA"/>
</dbReference>
<proteinExistence type="predicted"/>
<feature type="transmembrane region" description="Helical" evidence="1">
    <location>
        <begin position="12"/>
        <end position="31"/>
    </location>
</feature>
<accession>A0A5P2GG61</accession>
<feature type="transmembrane region" description="Helical" evidence="1">
    <location>
        <begin position="123"/>
        <end position="141"/>
    </location>
</feature>
<dbReference type="Proteomes" id="UP000292424">
    <property type="component" value="Chromosome"/>
</dbReference>
<feature type="transmembrane region" description="Helical" evidence="1">
    <location>
        <begin position="232"/>
        <end position="252"/>
    </location>
</feature>
<feature type="transmembrane region" description="Helical" evidence="1">
    <location>
        <begin position="341"/>
        <end position="359"/>
    </location>
</feature>
<feature type="transmembrane region" description="Helical" evidence="1">
    <location>
        <begin position="199"/>
        <end position="220"/>
    </location>
</feature>
<dbReference type="KEGG" id="arac:E0W69_019215"/>
<dbReference type="OrthoDB" id="9788724at2"/>
<evidence type="ECO:0000313" key="3">
    <source>
        <dbReference type="Proteomes" id="UP000292424"/>
    </source>
</evidence>
<keyword evidence="1" id="KW-0812">Transmembrane</keyword>
<feature type="transmembrane region" description="Helical" evidence="1">
    <location>
        <begin position="264"/>
        <end position="283"/>
    </location>
</feature>
<dbReference type="PANTHER" id="PTHR31061">
    <property type="entry name" value="LD22376P"/>
    <property type="match status" value="1"/>
</dbReference>
<organism evidence="2 3">
    <name type="scientific">Rhizosphaericola mali</name>
    <dbReference type="NCBI Taxonomy" id="2545455"/>
    <lineage>
        <taxon>Bacteria</taxon>
        <taxon>Pseudomonadati</taxon>
        <taxon>Bacteroidota</taxon>
        <taxon>Chitinophagia</taxon>
        <taxon>Chitinophagales</taxon>
        <taxon>Chitinophagaceae</taxon>
        <taxon>Rhizosphaericola</taxon>
    </lineage>
</organism>
<dbReference type="AlphaFoldDB" id="A0A5P2GG61"/>
<reference evidence="2 3" key="1">
    <citation type="submission" date="2019-09" db="EMBL/GenBank/DDBJ databases">
        <title>Complete genome sequence of Arachidicoccus sp. B3-10 isolated from apple orchard soil.</title>
        <authorList>
            <person name="Kim H.S."/>
            <person name="Han K.-I."/>
            <person name="Suh M.K."/>
            <person name="Lee K.C."/>
            <person name="Eom M.K."/>
            <person name="Kim J.-S."/>
            <person name="Kang S.W."/>
            <person name="Sin Y."/>
            <person name="Lee J.-S."/>
        </authorList>
    </citation>
    <scope>NUCLEOTIDE SEQUENCE [LARGE SCALE GENOMIC DNA]</scope>
    <source>
        <strain evidence="2 3">B3-10</strain>
    </source>
</reference>
<gene>
    <name evidence="2" type="ORF">E0W69_019215</name>
</gene>
<dbReference type="RefSeq" id="WP_131331676.1">
    <property type="nucleotide sequence ID" value="NZ_CP044016.1"/>
</dbReference>
<name>A0A5P2GG61_9BACT</name>
<dbReference type="PANTHER" id="PTHR31061:SF24">
    <property type="entry name" value="LD22376P"/>
    <property type="match status" value="1"/>
</dbReference>
<keyword evidence="3" id="KW-1185">Reference proteome</keyword>
<evidence type="ECO:0000256" key="1">
    <source>
        <dbReference type="SAM" id="Phobius"/>
    </source>
</evidence>
<sequence length="367" mass="42253">MQHTNKERILSLDVMRGIIMILLAGESALVYTSLSQLKLPSFIHVIILQFFHQPWQGMRFWDTVQPAFMMMAGSALYISCSRKFEKGETWSLNLRHIAIRSLKLFLLGTALHCVYAGKLVWELWNVLTQLAFTSLMAYLVIKKSSYFQIAFGVFLVMINDLLYRTIHIANYNYPYTEFHNFGAYIDTILMGKINTDGWVAFNIVPTAAHTIWGMTIGKLLISSKAPLYKIKILIVVGCLSLLIGYSMDWLNIVPIIKRISTGSFVYASTGWVMLMLAFVYWVIDVKKKNKYARIATVVGMNSIFIYLFFETLGAQWINNTVFIFIGGFTSLFQITTNIQVLLSSFVVWLLEWYLCYWLAKKNIFIKL</sequence>
<keyword evidence="1" id="KW-0472">Membrane</keyword>
<protein>
    <submittedName>
        <fullName evidence="2">DUF5009 domain-containing protein</fullName>
    </submittedName>
</protein>
<feature type="transmembrane region" description="Helical" evidence="1">
    <location>
        <begin position="146"/>
        <end position="166"/>
    </location>
</feature>